<dbReference type="Proteomes" id="UP001597180">
    <property type="component" value="Unassembled WGS sequence"/>
</dbReference>
<dbReference type="CDD" id="cd04182">
    <property type="entry name" value="GT_2_like_f"/>
    <property type="match status" value="1"/>
</dbReference>
<organism evidence="2 3">
    <name type="scientific">Paenibacillus vulneris</name>
    <dbReference type="NCBI Taxonomy" id="1133364"/>
    <lineage>
        <taxon>Bacteria</taxon>
        <taxon>Bacillati</taxon>
        <taxon>Bacillota</taxon>
        <taxon>Bacilli</taxon>
        <taxon>Bacillales</taxon>
        <taxon>Paenibacillaceae</taxon>
        <taxon>Paenibacillus</taxon>
    </lineage>
</organism>
<feature type="domain" description="MobA-like NTP transferase" evidence="1">
    <location>
        <begin position="8"/>
        <end position="173"/>
    </location>
</feature>
<protein>
    <submittedName>
        <fullName evidence="2">Nucleotidyltransferase family protein</fullName>
    </submittedName>
</protein>
<dbReference type="PANTHER" id="PTHR43777">
    <property type="entry name" value="MOLYBDENUM COFACTOR CYTIDYLYLTRANSFERASE"/>
    <property type="match status" value="1"/>
</dbReference>
<accession>A0ABW3URV3</accession>
<dbReference type="PANTHER" id="PTHR43777:SF1">
    <property type="entry name" value="MOLYBDENUM COFACTOR CYTIDYLYLTRANSFERASE"/>
    <property type="match status" value="1"/>
</dbReference>
<evidence type="ECO:0000259" key="1">
    <source>
        <dbReference type="Pfam" id="PF12804"/>
    </source>
</evidence>
<sequence length="206" mass="22727">MKRNKIVGIYLAAGLSTRMGSDKLRLPLGSMLLGNYALRAALSSDLDHVVIVSGDSEADWIDSSLYEEPMSRKWSVVPCSDAHLGQASSLRCGVMAAQEMEAEAIMILLADQPLITPSMVNKLLLAYQSHPNSSFAASRYEGLARPPVLFSRGTFPDLLTLQKDQGARRLIRNDPSGICLDFVSPHLFMDVDTPDDYRNLLELWKS</sequence>
<gene>
    <name evidence="2" type="ORF">ACFQ4B_23295</name>
</gene>
<keyword evidence="3" id="KW-1185">Reference proteome</keyword>
<evidence type="ECO:0000313" key="3">
    <source>
        <dbReference type="Proteomes" id="UP001597180"/>
    </source>
</evidence>
<dbReference type="InterPro" id="IPR029044">
    <property type="entry name" value="Nucleotide-diphossugar_trans"/>
</dbReference>
<dbReference type="RefSeq" id="WP_345589047.1">
    <property type="nucleotide sequence ID" value="NZ_BAABJG010000015.1"/>
</dbReference>
<dbReference type="Gene3D" id="3.90.550.10">
    <property type="entry name" value="Spore Coat Polysaccharide Biosynthesis Protein SpsA, Chain A"/>
    <property type="match status" value="1"/>
</dbReference>
<comment type="caution">
    <text evidence="2">The sequence shown here is derived from an EMBL/GenBank/DDBJ whole genome shotgun (WGS) entry which is preliminary data.</text>
</comment>
<proteinExistence type="predicted"/>
<name>A0ABW3URV3_9BACL</name>
<dbReference type="SUPFAM" id="SSF53448">
    <property type="entry name" value="Nucleotide-diphospho-sugar transferases"/>
    <property type="match status" value="1"/>
</dbReference>
<evidence type="ECO:0000313" key="2">
    <source>
        <dbReference type="EMBL" id="MFD1223049.1"/>
    </source>
</evidence>
<dbReference type="Pfam" id="PF12804">
    <property type="entry name" value="NTP_transf_3"/>
    <property type="match status" value="1"/>
</dbReference>
<dbReference type="InterPro" id="IPR025877">
    <property type="entry name" value="MobA-like_NTP_Trfase"/>
</dbReference>
<reference evidence="3" key="1">
    <citation type="journal article" date="2019" name="Int. J. Syst. Evol. Microbiol.">
        <title>The Global Catalogue of Microorganisms (GCM) 10K type strain sequencing project: providing services to taxonomists for standard genome sequencing and annotation.</title>
        <authorList>
            <consortium name="The Broad Institute Genomics Platform"/>
            <consortium name="The Broad Institute Genome Sequencing Center for Infectious Disease"/>
            <person name="Wu L."/>
            <person name="Ma J."/>
        </authorList>
    </citation>
    <scope>NUCLEOTIDE SEQUENCE [LARGE SCALE GENOMIC DNA]</scope>
    <source>
        <strain evidence="3">CCUG 53270</strain>
    </source>
</reference>
<dbReference type="EMBL" id="JBHTLU010000031">
    <property type="protein sequence ID" value="MFD1223049.1"/>
    <property type="molecule type" value="Genomic_DNA"/>
</dbReference>